<dbReference type="InterPro" id="IPR012677">
    <property type="entry name" value="Nucleotide-bd_a/b_plait_sf"/>
</dbReference>
<evidence type="ECO:0000256" key="1">
    <source>
        <dbReference type="ARBA" id="ARBA00022884"/>
    </source>
</evidence>
<proteinExistence type="predicted"/>
<evidence type="ECO:0000313" key="5">
    <source>
        <dbReference type="Proteomes" id="UP000559027"/>
    </source>
</evidence>
<dbReference type="Proteomes" id="UP000559027">
    <property type="component" value="Unassembled WGS sequence"/>
</dbReference>
<keyword evidence="1 2" id="KW-0694">RNA-binding</keyword>
<sequence>MSAKIYVGNLSWNTTDDSLRGAFGEYGNVVDCIVMRDRDTGRSRGFGFVTFGSQDEAQNAINGMHEQDLDGRRIKVNLANARTGGGGGGGYQGGGGYGGGGGGYQGGGGSYGGGGYQGGGGYGGGYQQGGGGGGYGGGY</sequence>
<name>A0A8H5D340_9AGAR</name>
<organism evidence="4 5">
    <name type="scientific">Leucocoprinus leucothites</name>
    <dbReference type="NCBI Taxonomy" id="201217"/>
    <lineage>
        <taxon>Eukaryota</taxon>
        <taxon>Fungi</taxon>
        <taxon>Dikarya</taxon>
        <taxon>Basidiomycota</taxon>
        <taxon>Agaricomycotina</taxon>
        <taxon>Agaricomycetes</taxon>
        <taxon>Agaricomycetidae</taxon>
        <taxon>Agaricales</taxon>
        <taxon>Agaricineae</taxon>
        <taxon>Agaricaceae</taxon>
        <taxon>Leucocoprinus</taxon>
    </lineage>
</organism>
<accession>A0A8H5D340</accession>
<dbReference type="PROSITE" id="PS50102">
    <property type="entry name" value="RRM"/>
    <property type="match status" value="1"/>
</dbReference>
<dbReference type="GO" id="GO:0003723">
    <property type="term" value="F:RNA binding"/>
    <property type="evidence" value="ECO:0007669"/>
    <property type="project" value="UniProtKB-UniRule"/>
</dbReference>
<dbReference type="InterPro" id="IPR035979">
    <property type="entry name" value="RBD_domain_sf"/>
</dbReference>
<evidence type="ECO:0000313" key="4">
    <source>
        <dbReference type="EMBL" id="KAF5351833.1"/>
    </source>
</evidence>
<dbReference type="Pfam" id="PF00076">
    <property type="entry name" value="RRM_1"/>
    <property type="match status" value="1"/>
</dbReference>
<dbReference type="EMBL" id="JAACJO010000012">
    <property type="protein sequence ID" value="KAF5351833.1"/>
    <property type="molecule type" value="Genomic_DNA"/>
</dbReference>
<dbReference type="CDD" id="cd21608">
    <property type="entry name" value="RRM2_NsCP33_like"/>
    <property type="match status" value="1"/>
</dbReference>
<dbReference type="OrthoDB" id="439808at2759"/>
<dbReference type="SMART" id="SM00360">
    <property type="entry name" value="RRM"/>
    <property type="match status" value="1"/>
</dbReference>
<dbReference type="PANTHER" id="PTHR48027">
    <property type="entry name" value="HETEROGENEOUS NUCLEAR RIBONUCLEOPROTEIN 87F-RELATED"/>
    <property type="match status" value="1"/>
</dbReference>
<dbReference type="InterPro" id="IPR000504">
    <property type="entry name" value="RRM_dom"/>
</dbReference>
<evidence type="ECO:0000256" key="2">
    <source>
        <dbReference type="PROSITE-ProRule" id="PRU00176"/>
    </source>
</evidence>
<dbReference type="AlphaFoldDB" id="A0A8H5D340"/>
<feature type="domain" description="RRM" evidence="3">
    <location>
        <begin position="3"/>
        <end position="81"/>
    </location>
</feature>
<protein>
    <recommendedName>
        <fullName evidence="3">RRM domain-containing protein</fullName>
    </recommendedName>
</protein>
<keyword evidence="5" id="KW-1185">Reference proteome</keyword>
<evidence type="ECO:0000259" key="3">
    <source>
        <dbReference type="PROSITE" id="PS50102"/>
    </source>
</evidence>
<reference evidence="4 5" key="1">
    <citation type="journal article" date="2020" name="ISME J.">
        <title>Uncovering the hidden diversity of litter-decomposition mechanisms in mushroom-forming fungi.</title>
        <authorList>
            <person name="Floudas D."/>
            <person name="Bentzer J."/>
            <person name="Ahren D."/>
            <person name="Johansson T."/>
            <person name="Persson P."/>
            <person name="Tunlid A."/>
        </authorList>
    </citation>
    <scope>NUCLEOTIDE SEQUENCE [LARGE SCALE GENOMIC DNA]</scope>
    <source>
        <strain evidence="4 5">CBS 146.42</strain>
    </source>
</reference>
<comment type="caution">
    <text evidence="4">The sequence shown here is derived from an EMBL/GenBank/DDBJ whole genome shotgun (WGS) entry which is preliminary data.</text>
</comment>
<dbReference type="SUPFAM" id="SSF54928">
    <property type="entry name" value="RNA-binding domain, RBD"/>
    <property type="match status" value="1"/>
</dbReference>
<dbReference type="Gene3D" id="3.30.70.330">
    <property type="match status" value="1"/>
</dbReference>
<dbReference type="InterPro" id="IPR052462">
    <property type="entry name" value="SLIRP/GR-RBP-like"/>
</dbReference>
<gene>
    <name evidence="4" type="ORF">D9756_007407</name>
</gene>
<dbReference type="InterPro" id="IPR048289">
    <property type="entry name" value="RRM2_NsCP33-like"/>
</dbReference>